<gene>
    <name evidence="11" type="ORF">JDN41_11525</name>
</gene>
<evidence type="ECO:0000256" key="8">
    <source>
        <dbReference type="ARBA" id="ARBA00048617"/>
    </source>
</evidence>
<dbReference type="GO" id="GO:0006782">
    <property type="term" value="P:protoporphyrinogen IX biosynthetic process"/>
    <property type="evidence" value="ECO:0007669"/>
    <property type="project" value="UniProtKB-UniRule"/>
</dbReference>
<sequence>MRLLVTRAEQDAAPFAGELRELGHEPVLQPLIELRALDFDAAELEDTDALIVTSGNTLRALEQAGAIGGLARFPIYCVGDATARRARHCGLQKPLAVADTGEQLAAAIIAMAAPGTRFVHVAGEHLSFDIVGELTSHGMPSRSLAVYVMQAAEAFRPDIADMIEQGTLDGVTLLSPRTAEIYVSLCHRHRLAECAKKLSYFCISETVAQQLRTLEPRGVYISERPNRKALLDLVR</sequence>
<name>A0A8I1GBR8_9HYPH</name>
<dbReference type="UniPathway" id="UPA00251">
    <property type="reaction ID" value="UER00320"/>
</dbReference>
<dbReference type="CDD" id="cd06578">
    <property type="entry name" value="HemD"/>
    <property type="match status" value="1"/>
</dbReference>
<protein>
    <recommendedName>
        <fullName evidence="7 9">Uroporphyrinogen-III synthase</fullName>
        <ecNumber evidence="3 9">4.2.1.75</ecNumber>
    </recommendedName>
</protein>
<comment type="catalytic activity">
    <reaction evidence="8 9">
        <text>hydroxymethylbilane = uroporphyrinogen III + H2O</text>
        <dbReference type="Rhea" id="RHEA:18965"/>
        <dbReference type="ChEBI" id="CHEBI:15377"/>
        <dbReference type="ChEBI" id="CHEBI:57308"/>
        <dbReference type="ChEBI" id="CHEBI:57845"/>
        <dbReference type="EC" id="4.2.1.75"/>
    </reaction>
</comment>
<dbReference type="Proteomes" id="UP000623250">
    <property type="component" value="Unassembled WGS sequence"/>
</dbReference>
<evidence type="ECO:0000256" key="6">
    <source>
        <dbReference type="ARBA" id="ARBA00037589"/>
    </source>
</evidence>
<dbReference type="Pfam" id="PF02602">
    <property type="entry name" value="HEM4"/>
    <property type="match status" value="1"/>
</dbReference>
<dbReference type="EMBL" id="JAEMUK010000078">
    <property type="protein sequence ID" value="MBJ7544173.1"/>
    <property type="molecule type" value="Genomic_DNA"/>
</dbReference>
<evidence type="ECO:0000256" key="7">
    <source>
        <dbReference type="ARBA" id="ARBA00040167"/>
    </source>
</evidence>
<comment type="function">
    <text evidence="6 9">Catalyzes cyclization of the linear tetrapyrrole, hydroxymethylbilane, to the macrocyclic uroporphyrinogen III.</text>
</comment>
<keyword evidence="12" id="KW-1185">Reference proteome</keyword>
<dbReference type="EC" id="4.2.1.75" evidence="3 9"/>
<evidence type="ECO:0000313" key="12">
    <source>
        <dbReference type="Proteomes" id="UP000623250"/>
    </source>
</evidence>
<dbReference type="SUPFAM" id="SSF69618">
    <property type="entry name" value="HemD-like"/>
    <property type="match status" value="1"/>
</dbReference>
<evidence type="ECO:0000256" key="5">
    <source>
        <dbReference type="ARBA" id="ARBA00023244"/>
    </source>
</evidence>
<evidence type="ECO:0000256" key="4">
    <source>
        <dbReference type="ARBA" id="ARBA00023239"/>
    </source>
</evidence>
<evidence type="ECO:0000256" key="9">
    <source>
        <dbReference type="RuleBase" id="RU366031"/>
    </source>
</evidence>
<comment type="similarity">
    <text evidence="2 9">Belongs to the uroporphyrinogen-III synthase family.</text>
</comment>
<evidence type="ECO:0000256" key="1">
    <source>
        <dbReference type="ARBA" id="ARBA00004772"/>
    </source>
</evidence>
<dbReference type="InterPro" id="IPR036108">
    <property type="entry name" value="4pyrrol_syn_uPrphyn_synt_sf"/>
</dbReference>
<dbReference type="Gene3D" id="3.40.50.10090">
    <property type="match status" value="2"/>
</dbReference>
<evidence type="ECO:0000256" key="3">
    <source>
        <dbReference type="ARBA" id="ARBA00013109"/>
    </source>
</evidence>
<dbReference type="InterPro" id="IPR039793">
    <property type="entry name" value="UROS/Hem4"/>
</dbReference>
<accession>A0A8I1GBR8</accession>
<dbReference type="GO" id="GO:0006780">
    <property type="term" value="P:uroporphyrinogen III biosynthetic process"/>
    <property type="evidence" value="ECO:0007669"/>
    <property type="project" value="UniProtKB-UniRule"/>
</dbReference>
<dbReference type="RefSeq" id="WP_037233087.1">
    <property type="nucleotide sequence ID" value="NZ_JAEMUK010000078.1"/>
</dbReference>
<dbReference type="InterPro" id="IPR003754">
    <property type="entry name" value="4pyrrol_synth_uPrphyn_synth"/>
</dbReference>
<comment type="pathway">
    <text evidence="1 9">Porphyrin-containing compound metabolism; protoporphyrin-IX biosynthesis; coproporphyrinogen-III from 5-aminolevulinate: step 3/4.</text>
</comment>
<evidence type="ECO:0000256" key="2">
    <source>
        <dbReference type="ARBA" id="ARBA00008133"/>
    </source>
</evidence>
<keyword evidence="4 9" id="KW-0456">Lyase</keyword>
<keyword evidence="5 9" id="KW-0627">Porphyrin biosynthesis</keyword>
<dbReference type="AlphaFoldDB" id="A0A8I1GBR8"/>
<dbReference type="PANTHER" id="PTHR38042">
    <property type="entry name" value="UROPORPHYRINOGEN-III SYNTHASE, CHLOROPLASTIC"/>
    <property type="match status" value="1"/>
</dbReference>
<organism evidence="11 12">
    <name type="scientific">Rhodomicrobium udaipurense</name>
    <dbReference type="NCBI Taxonomy" id="1202716"/>
    <lineage>
        <taxon>Bacteria</taxon>
        <taxon>Pseudomonadati</taxon>
        <taxon>Pseudomonadota</taxon>
        <taxon>Alphaproteobacteria</taxon>
        <taxon>Hyphomicrobiales</taxon>
        <taxon>Hyphomicrobiaceae</taxon>
        <taxon>Rhodomicrobium</taxon>
    </lineage>
</organism>
<evidence type="ECO:0000259" key="10">
    <source>
        <dbReference type="Pfam" id="PF02602"/>
    </source>
</evidence>
<feature type="domain" description="Tetrapyrrole biosynthesis uroporphyrinogen III synthase" evidence="10">
    <location>
        <begin position="15"/>
        <end position="231"/>
    </location>
</feature>
<reference evidence="11 12" key="1">
    <citation type="submission" date="2020-12" db="EMBL/GenBank/DDBJ databases">
        <title>Revised draft genomes of Rhodomicrobium vannielii ATCC 17100 and Rhodomicrobium udaipurense JA643.</title>
        <authorList>
            <person name="Conners E.M."/>
            <person name="Davenport E.J."/>
            <person name="Bose A."/>
        </authorList>
    </citation>
    <scope>NUCLEOTIDE SEQUENCE [LARGE SCALE GENOMIC DNA]</scope>
    <source>
        <strain evidence="11 12">JA643</strain>
    </source>
</reference>
<evidence type="ECO:0000313" key="11">
    <source>
        <dbReference type="EMBL" id="MBJ7544173.1"/>
    </source>
</evidence>
<comment type="caution">
    <text evidence="11">The sequence shown here is derived from an EMBL/GenBank/DDBJ whole genome shotgun (WGS) entry which is preliminary data.</text>
</comment>
<proteinExistence type="inferred from homology"/>
<dbReference type="PANTHER" id="PTHR38042:SF1">
    <property type="entry name" value="UROPORPHYRINOGEN-III SYNTHASE, CHLOROPLASTIC"/>
    <property type="match status" value="1"/>
</dbReference>
<dbReference type="GO" id="GO:0004852">
    <property type="term" value="F:uroporphyrinogen-III synthase activity"/>
    <property type="evidence" value="ECO:0007669"/>
    <property type="project" value="UniProtKB-UniRule"/>
</dbReference>